<name>A0AAV4NTB5_CAEEX</name>
<comment type="caution">
    <text evidence="1">The sequence shown here is derived from an EMBL/GenBank/DDBJ whole genome shotgun (WGS) entry which is preliminary data.</text>
</comment>
<accession>A0AAV4NTB5</accession>
<evidence type="ECO:0000313" key="2">
    <source>
        <dbReference type="Proteomes" id="UP001054945"/>
    </source>
</evidence>
<organism evidence="1 2">
    <name type="scientific">Caerostris extrusa</name>
    <name type="common">Bark spider</name>
    <name type="synonym">Caerostris bankana</name>
    <dbReference type="NCBI Taxonomy" id="172846"/>
    <lineage>
        <taxon>Eukaryota</taxon>
        <taxon>Metazoa</taxon>
        <taxon>Ecdysozoa</taxon>
        <taxon>Arthropoda</taxon>
        <taxon>Chelicerata</taxon>
        <taxon>Arachnida</taxon>
        <taxon>Araneae</taxon>
        <taxon>Araneomorphae</taxon>
        <taxon>Entelegynae</taxon>
        <taxon>Araneoidea</taxon>
        <taxon>Araneidae</taxon>
        <taxon>Caerostris</taxon>
    </lineage>
</organism>
<dbReference type="AlphaFoldDB" id="A0AAV4NTB5"/>
<gene>
    <name evidence="1" type="ORF">CEXT_10801</name>
</gene>
<keyword evidence="2" id="KW-1185">Reference proteome</keyword>
<dbReference type="Proteomes" id="UP001054945">
    <property type="component" value="Unassembled WGS sequence"/>
</dbReference>
<dbReference type="EMBL" id="BPLR01003624">
    <property type="protein sequence ID" value="GIX86849.1"/>
    <property type="molecule type" value="Genomic_DNA"/>
</dbReference>
<reference evidence="1 2" key="1">
    <citation type="submission" date="2021-06" db="EMBL/GenBank/DDBJ databases">
        <title>Caerostris extrusa draft genome.</title>
        <authorList>
            <person name="Kono N."/>
            <person name="Arakawa K."/>
        </authorList>
    </citation>
    <scope>NUCLEOTIDE SEQUENCE [LARGE SCALE GENOMIC DNA]</scope>
</reference>
<evidence type="ECO:0000313" key="1">
    <source>
        <dbReference type="EMBL" id="GIX86849.1"/>
    </source>
</evidence>
<sequence>MNESSWIIALQINIHFDLETKIHSPSMVLQDYVIELLFSNFRHEWRVCIGIRITQGLSLVQRFIVSIFEIDLGTFCLAFGFEPKFVNSETRRASQVTPTTLLLSR</sequence>
<protein>
    <submittedName>
        <fullName evidence="1">Uncharacterized protein</fullName>
    </submittedName>
</protein>
<proteinExistence type="predicted"/>